<dbReference type="RefSeq" id="WP_110391415.1">
    <property type="nucleotide sequence ID" value="NZ_QJKI01000017.1"/>
</dbReference>
<dbReference type="EMBL" id="QJKI01000017">
    <property type="protein sequence ID" value="PXX77456.1"/>
    <property type="molecule type" value="Genomic_DNA"/>
</dbReference>
<evidence type="ECO:0000256" key="6">
    <source>
        <dbReference type="ARBA" id="ARBA00023237"/>
    </source>
</evidence>
<protein>
    <submittedName>
        <fullName evidence="9">Autotransporter secretion outer membrane protein TamA</fullName>
    </submittedName>
</protein>
<keyword evidence="4 7" id="KW-0732">Signal</keyword>
<evidence type="ECO:0000256" key="7">
    <source>
        <dbReference type="SAM" id="SignalP"/>
    </source>
</evidence>
<keyword evidence="10" id="KW-1185">Reference proteome</keyword>
<dbReference type="Gene3D" id="3.10.20.310">
    <property type="entry name" value="membrane protein fhac"/>
    <property type="match status" value="2"/>
</dbReference>
<evidence type="ECO:0000256" key="4">
    <source>
        <dbReference type="ARBA" id="ARBA00022729"/>
    </source>
</evidence>
<gene>
    <name evidence="9" type="ORF">DFR34_11761</name>
</gene>
<dbReference type="PANTHER" id="PTHR12815:SF47">
    <property type="entry name" value="TRANSLOCATION AND ASSEMBLY MODULE SUBUNIT TAMA"/>
    <property type="match status" value="1"/>
</dbReference>
<organism evidence="9 10">
    <name type="scientific">Rivihabitans pingtungensis</name>
    <dbReference type="NCBI Taxonomy" id="1054498"/>
    <lineage>
        <taxon>Bacteria</taxon>
        <taxon>Pseudomonadati</taxon>
        <taxon>Pseudomonadota</taxon>
        <taxon>Betaproteobacteria</taxon>
        <taxon>Neisseriales</taxon>
        <taxon>Aquaspirillaceae</taxon>
        <taxon>Rivihabitans</taxon>
    </lineage>
</organism>
<proteinExistence type="predicted"/>
<sequence length="580" mass="63768">MKPPRPFSACLALTLSLALLATPALALPQLRIDAPSEVDSLLGRHLALARALNDSLPPDAGQLEALRQDIDNDARSLLATEGYFSPRVRLDRQGEQWTLYVEPGPRTRIGKIALQIDGPGGEGPAGAERLRALREAWSLNQDAPFRQDDWDAAKRQALRAVQIDQYPTARWASTEARIDPDQQRAELLLTLASGPAFTLGPIQVHGLKRYPAEAVTRLAGFTQGTPYHQRWLLDYQAALQATPYFQSVRVEAELNPEQPWLSPVHVYVQEAPKQKISVGAGYGSDSGPRGSLGYQHHNVAGLGVLFASTLQLERDQQTLDASLTLPRDGDGYRDIAGVKLAHSEVQQLRLRQETVYASRLRARGDDEHGYGLTFTRERSTPDGGDTSRTQALVARYDWTRRRVDSLLNPQRGHMLAAQLVGASRYAGSDTDFLRAYARAIGFYPLEKQARVIVRGEIGQVWAARANDVPIDWRFRTGGGGSVRGYAYQSLGPREAGAVTGGRVLALASAEYQHPVGPPGWRLALFADAGNASDRWQDWTPRLGLGAGLRWDSPIGPVGLDIARGQYTRQWQWNLSLGASF</sequence>
<dbReference type="OrthoDB" id="9769707at2"/>
<name>A0A318KP77_9NEIS</name>
<feature type="chain" id="PRO_5016377932" evidence="7">
    <location>
        <begin position="27"/>
        <end position="580"/>
    </location>
</feature>
<dbReference type="InterPro" id="IPR039910">
    <property type="entry name" value="D15-like"/>
</dbReference>
<comment type="subcellular location">
    <subcellularLocation>
        <location evidence="1">Membrane</location>
    </subcellularLocation>
</comment>
<accession>A0A318KP77</accession>
<keyword evidence="5" id="KW-0472">Membrane</keyword>
<evidence type="ECO:0000259" key="8">
    <source>
        <dbReference type="Pfam" id="PF01103"/>
    </source>
</evidence>
<dbReference type="Gene3D" id="2.40.160.50">
    <property type="entry name" value="membrane protein fhac: a member of the omp85/tpsb transporter family"/>
    <property type="match status" value="1"/>
</dbReference>
<dbReference type="GO" id="GO:0019867">
    <property type="term" value="C:outer membrane"/>
    <property type="evidence" value="ECO:0007669"/>
    <property type="project" value="InterPro"/>
</dbReference>
<feature type="domain" description="Bacterial surface antigen (D15)" evidence="8">
    <location>
        <begin position="341"/>
        <end position="580"/>
    </location>
</feature>
<evidence type="ECO:0000256" key="3">
    <source>
        <dbReference type="ARBA" id="ARBA00022692"/>
    </source>
</evidence>
<comment type="caution">
    <text evidence="9">The sequence shown here is derived from an EMBL/GenBank/DDBJ whole genome shotgun (WGS) entry which is preliminary data.</text>
</comment>
<evidence type="ECO:0000256" key="1">
    <source>
        <dbReference type="ARBA" id="ARBA00004370"/>
    </source>
</evidence>
<dbReference type="Proteomes" id="UP000247555">
    <property type="component" value="Unassembled WGS sequence"/>
</dbReference>
<dbReference type="AlphaFoldDB" id="A0A318KP77"/>
<dbReference type="Pfam" id="PF01103">
    <property type="entry name" value="Omp85"/>
    <property type="match status" value="1"/>
</dbReference>
<dbReference type="PANTHER" id="PTHR12815">
    <property type="entry name" value="SORTING AND ASSEMBLY MACHINERY SAMM50 PROTEIN FAMILY MEMBER"/>
    <property type="match status" value="1"/>
</dbReference>
<keyword evidence="2" id="KW-1134">Transmembrane beta strand</keyword>
<evidence type="ECO:0000313" key="10">
    <source>
        <dbReference type="Proteomes" id="UP000247555"/>
    </source>
</evidence>
<keyword evidence="3" id="KW-0812">Transmembrane</keyword>
<evidence type="ECO:0000256" key="2">
    <source>
        <dbReference type="ARBA" id="ARBA00022452"/>
    </source>
</evidence>
<evidence type="ECO:0000256" key="5">
    <source>
        <dbReference type="ARBA" id="ARBA00023136"/>
    </source>
</evidence>
<feature type="signal peptide" evidence="7">
    <location>
        <begin position="1"/>
        <end position="26"/>
    </location>
</feature>
<dbReference type="InterPro" id="IPR000184">
    <property type="entry name" value="Bac_surfAg_D15"/>
</dbReference>
<keyword evidence="6" id="KW-0998">Cell outer membrane</keyword>
<reference evidence="9 10" key="1">
    <citation type="submission" date="2018-05" db="EMBL/GenBank/DDBJ databases">
        <title>Genomic Encyclopedia of Type Strains, Phase IV (KMG-IV): sequencing the most valuable type-strain genomes for metagenomic binning, comparative biology and taxonomic classification.</title>
        <authorList>
            <person name="Goeker M."/>
        </authorList>
    </citation>
    <scope>NUCLEOTIDE SEQUENCE [LARGE SCALE GENOMIC DNA]</scope>
    <source>
        <strain evidence="9 10">DSM 29661</strain>
    </source>
</reference>
<evidence type="ECO:0000313" key="9">
    <source>
        <dbReference type="EMBL" id="PXX77456.1"/>
    </source>
</evidence>